<proteinExistence type="predicted"/>
<evidence type="ECO:0000256" key="1">
    <source>
        <dbReference type="PROSITE-ProRule" id="PRU01011"/>
    </source>
</evidence>
<gene>
    <name evidence="2" type="primary">MMP25</name>
    <name evidence="2" type="ORF">G0U57_002611</name>
</gene>
<feature type="repeat" description="Hemopexin" evidence="1">
    <location>
        <begin position="27"/>
        <end position="75"/>
    </location>
</feature>
<dbReference type="Proteomes" id="UP000765507">
    <property type="component" value="Unassembled WGS sequence"/>
</dbReference>
<organism evidence="2 3">
    <name type="scientific">Chelydra serpentina</name>
    <name type="common">Snapping turtle</name>
    <name type="synonym">Testudo serpentina</name>
    <dbReference type="NCBI Taxonomy" id="8475"/>
    <lineage>
        <taxon>Eukaryota</taxon>
        <taxon>Metazoa</taxon>
        <taxon>Chordata</taxon>
        <taxon>Craniata</taxon>
        <taxon>Vertebrata</taxon>
        <taxon>Euteleostomi</taxon>
        <taxon>Archelosauria</taxon>
        <taxon>Testudinata</taxon>
        <taxon>Testudines</taxon>
        <taxon>Cryptodira</taxon>
        <taxon>Durocryptodira</taxon>
        <taxon>Americhelydia</taxon>
        <taxon>Chelydroidea</taxon>
        <taxon>Chelydridae</taxon>
        <taxon>Chelydra</taxon>
    </lineage>
</organism>
<dbReference type="EMBL" id="JAHGAV010013190">
    <property type="protein sequence ID" value="KAG6920318.1"/>
    <property type="molecule type" value="Genomic_DNA"/>
</dbReference>
<name>A0A8T1RUB7_CHESE</name>
<reference evidence="2 3" key="1">
    <citation type="journal article" date="2020" name="G3 (Bethesda)">
        <title>Draft Genome of the Common Snapping Turtle, Chelydra serpentina, a Model for Phenotypic Plasticity in Reptiles.</title>
        <authorList>
            <person name="Das D."/>
            <person name="Singh S.K."/>
            <person name="Bierstedt J."/>
            <person name="Erickson A."/>
            <person name="Galli G.L.J."/>
            <person name="Crossley D.A. 2nd"/>
            <person name="Rhen T."/>
        </authorList>
    </citation>
    <scope>NUCLEOTIDE SEQUENCE [LARGE SCALE GENOMIC DNA]</scope>
    <source>
        <strain evidence="2">KW</strain>
    </source>
</reference>
<dbReference type="AlphaFoldDB" id="A0A8T1RUB7"/>
<comment type="caution">
    <text evidence="2">The sequence shown here is derived from an EMBL/GenBank/DDBJ whole genome shotgun (WGS) entry which is preliminary data.</text>
</comment>
<dbReference type="SMART" id="SM00120">
    <property type="entry name" value="HX"/>
    <property type="match status" value="2"/>
</dbReference>
<dbReference type="OrthoDB" id="406838at2759"/>
<protein>
    <submittedName>
        <fullName evidence="2">Matrix metallopeptidase 25</fullName>
    </submittedName>
</protein>
<dbReference type="Pfam" id="PF00045">
    <property type="entry name" value="Hemopexin"/>
    <property type="match status" value="2"/>
</dbReference>
<dbReference type="Gene3D" id="2.110.10.10">
    <property type="entry name" value="Hemopexin-like domain"/>
    <property type="match status" value="1"/>
</dbReference>
<dbReference type="PROSITE" id="PS51642">
    <property type="entry name" value="HEMOPEXIN_2"/>
    <property type="match status" value="2"/>
</dbReference>
<accession>A0A8T1RUB7</accession>
<dbReference type="SUPFAM" id="SSF50923">
    <property type="entry name" value="Hemopexin-like domain"/>
    <property type="match status" value="1"/>
</dbReference>
<dbReference type="InterPro" id="IPR018487">
    <property type="entry name" value="Hemopexin-like_repeat"/>
</dbReference>
<sequence length="115" mass="12931">QHFWVFTDTRVDPGSPRPITDLGLPPGVTVEAAFVWGHNGKTYLFESSQYWRFDDRAGNVEPGYPRSLTLWKGVPPGLDDIISWNDGRWHSQWREVPQVNGAPPAVFQVARSSPG</sequence>
<dbReference type="InterPro" id="IPR036375">
    <property type="entry name" value="Hemopexin-like_dom_sf"/>
</dbReference>
<evidence type="ECO:0000313" key="3">
    <source>
        <dbReference type="Proteomes" id="UP000765507"/>
    </source>
</evidence>
<evidence type="ECO:0000313" key="2">
    <source>
        <dbReference type="EMBL" id="KAG6920318.1"/>
    </source>
</evidence>
<feature type="repeat" description="Hemopexin" evidence="1">
    <location>
        <begin position="1"/>
        <end position="26"/>
    </location>
</feature>
<feature type="non-terminal residue" evidence="2">
    <location>
        <position position="1"/>
    </location>
</feature>
<keyword evidence="3" id="KW-1185">Reference proteome</keyword>